<evidence type="ECO:0000256" key="1">
    <source>
        <dbReference type="SAM" id="Phobius"/>
    </source>
</evidence>
<proteinExistence type="predicted"/>
<dbReference type="Pfam" id="PF13803">
    <property type="entry name" value="DUF4184"/>
    <property type="match status" value="1"/>
</dbReference>
<gene>
    <name evidence="2" type="ORF">MUN86_30155</name>
</gene>
<feature type="transmembrane region" description="Helical" evidence="1">
    <location>
        <begin position="195"/>
        <end position="213"/>
    </location>
</feature>
<accession>A0ABY4GGA8</accession>
<keyword evidence="3" id="KW-1185">Reference proteome</keyword>
<reference evidence="2" key="1">
    <citation type="submission" date="2022-04" db="EMBL/GenBank/DDBJ databases">
        <title>Hymenobacter sp. isolated from the air.</title>
        <authorList>
            <person name="Won M."/>
            <person name="Lee C.-M."/>
            <person name="Woen H.-Y."/>
            <person name="Kwon S.-W."/>
        </authorList>
    </citation>
    <scope>NUCLEOTIDE SEQUENCE</scope>
    <source>
        <strain evidence="2">5420S-77</strain>
        <plasmid evidence="2">unnamed8</plasmid>
    </source>
</reference>
<dbReference type="InterPro" id="IPR025238">
    <property type="entry name" value="DUF4184"/>
</dbReference>
<dbReference type="Proteomes" id="UP000830401">
    <property type="component" value="Plasmid unnamed8"/>
</dbReference>
<sequence length="248" mass="27082">MPFTFSHPALVLPLLYARPRFRWLSTTGLIAGSIAPDFEKFGRLAVINQHSHSLASIFYFSCPVALLLAFLFHGLVRQPLLAHLPAAVQQRLAPYGNLTWGPHLRTHFGGVLLSIVVGAALHLFWDSFTHNNTVVTDVLPALMHWIQVGPWAGPWVLVLALISSLVGLLVQGWALWRLPRIATALGPTLRAMVRYWGTVVAVATVLVGAWGLAARPGLVRIGLAAITATLLGLVVASWLFKERNTEDS</sequence>
<feature type="transmembrane region" description="Helical" evidence="1">
    <location>
        <begin position="108"/>
        <end position="125"/>
    </location>
</feature>
<name>A0ABY4GGA8_9BACT</name>
<geneLocation type="plasmid" evidence="2 3">
    <name>unnamed8</name>
</geneLocation>
<feature type="transmembrane region" description="Helical" evidence="1">
    <location>
        <begin position="219"/>
        <end position="240"/>
    </location>
</feature>
<dbReference type="RefSeq" id="WP_245127694.1">
    <property type="nucleotide sequence ID" value="NZ_CP095069.1"/>
</dbReference>
<feature type="transmembrane region" description="Helical" evidence="1">
    <location>
        <begin position="57"/>
        <end position="76"/>
    </location>
</feature>
<keyword evidence="1" id="KW-1133">Transmembrane helix</keyword>
<organism evidence="2 3">
    <name type="scientific">Hymenobacter volaticus</name>
    <dbReference type="NCBI Taxonomy" id="2932254"/>
    <lineage>
        <taxon>Bacteria</taxon>
        <taxon>Pseudomonadati</taxon>
        <taxon>Bacteroidota</taxon>
        <taxon>Cytophagia</taxon>
        <taxon>Cytophagales</taxon>
        <taxon>Hymenobacteraceae</taxon>
        <taxon>Hymenobacter</taxon>
    </lineage>
</organism>
<protein>
    <submittedName>
        <fullName evidence="2">DUF4184 family protein</fullName>
    </submittedName>
</protein>
<evidence type="ECO:0000313" key="2">
    <source>
        <dbReference type="EMBL" id="UOQ69845.1"/>
    </source>
</evidence>
<keyword evidence="2" id="KW-0614">Plasmid</keyword>
<keyword evidence="1" id="KW-0472">Membrane</keyword>
<keyword evidence="1" id="KW-0812">Transmembrane</keyword>
<dbReference type="EMBL" id="CP095069">
    <property type="protein sequence ID" value="UOQ69845.1"/>
    <property type="molecule type" value="Genomic_DNA"/>
</dbReference>
<feature type="transmembrane region" description="Helical" evidence="1">
    <location>
        <begin position="152"/>
        <end position="175"/>
    </location>
</feature>
<evidence type="ECO:0000313" key="3">
    <source>
        <dbReference type="Proteomes" id="UP000830401"/>
    </source>
</evidence>